<dbReference type="GO" id="GO:0051793">
    <property type="term" value="P:medium-chain fatty acid catabolic process"/>
    <property type="evidence" value="ECO:0007669"/>
    <property type="project" value="TreeGrafter"/>
</dbReference>
<reference evidence="9" key="1">
    <citation type="journal article" date="2014" name="Int. J. Syst. Evol. Microbiol.">
        <title>Complete genome sequence of Corynebacterium casei LMG S-19264T (=DSM 44701T), isolated from a smear-ripened cheese.</title>
        <authorList>
            <consortium name="US DOE Joint Genome Institute (JGI-PGF)"/>
            <person name="Walter F."/>
            <person name="Albersmeier A."/>
            <person name="Kalinowski J."/>
            <person name="Ruckert C."/>
        </authorList>
    </citation>
    <scope>NUCLEOTIDE SEQUENCE</scope>
    <source>
        <strain evidence="9">JCM 3091</strain>
    </source>
</reference>
<dbReference type="PANTHER" id="PTHR48083">
    <property type="entry name" value="MEDIUM-CHAIN SPECIFIC ACYL-COA DEHYDROGENASE, MITOCHONDRIAL-RELATED"/>
    <property type="match status" value="1"/>
</dbReference>
<feature type="region of interest" description="Disordered" evidence="6">
    <location>
        <begin position="378"/>
        <end position="397"/>
    </location>
</feature>
<sequence length="397" mass="41177">MTAALEWLEPLRDAVPEVNLRGWHRLAGLADSIADLASAAPPAGAPDRPRWLLALRTELAGRGYRGGPMWQTLAQFVAGFHDLDFRDATGAGHAAMIVRHAPAGTAALWRQRVDGGALVGIAATERHGGSRIRQISTSAREVGSRWLLSGEKCWVSRLAEATALVVFFRDPHSAITAAVVDTDRPGLTRQLTPPVGLGGWSWGALQLRDVAVDPTVDLLGGPGAGLAVFRQHFTAFRPLVGATALGAAAGVHTLVRRTLAGRHAAGVIDRVRDNALIALGRAHGELTAALLATLHTSRLAATGHPHADLAARVGKAVGVDVAHRAVAELAPLIGAAGFVAGSPIAKARADLGGLLYADGIHDALYRSAGGTLLTAYGTSGRAPDPESKGIEGIRSAA</sequence>
<dbReference type="InterPro" id="IPR009075">
    <property type="entry name" value="AcylCo_DH/oxidase_C"/>
</dbReference>
<dbReference type="AlphaFoldDB" id="A0A8J3BEC3"/>
<dbReference type="SUPFAM" id="SSF47203">
    <property type="entry name" value="Acyl-CoA dehydrogenase C-terminal domain-like"/>
    <property type="match status" value="1"/>
</dbReference>
<evidence type="ECO:0000256" key="1">
    <source>
        <dbReference type="ARBA" id="ARBA00009347"/>
    </source>
</evidence>
<keyword evidence="4 5" id="KW-0560">Oxidoreductase</keyword>
<name>A0A8J3BEC3_9ACTN</name>
<evidence type="ECO:0000256" key="5">
    <source>
        <dbReference type="RuleBase" id="RU362125"/>
    </source>
</evidence>
<dbReference type="Proteomes" id="UP000662200">
    <property type="component" value="Unassembled WGS sequence"/>
</dbReference>
<dbReference type="InterPro" id="IPR046373">
    <property type="entry name" value="Acyl-CoA_Oxase/DH_mid-dom_sf"/>
</dbReference>
<dbReference type="EMBL" id="BMQC01000001">
    <property type="protein sequence ID" value="GGK15293.1"/>
    <property type="molecule type" value="Genomic_DNA"/>
</dbReference>
<gene>
    <name evidence="9" type="ORF">GCM10010124_04910</name>
</gene>
<proteinExistence type="inferred from homology"/>
<comment type="cofactor">
    <cofactor evidence="5">
        <name>FAD</name>
        <dbReference type="ChEBI" id="CHEBI:57692"/>
    </cofactor>
</comment>
<keyword evidence="3 5" id="KW-0274">FAD</keyword>
<keyword evidence="10" id="KW-1185">Reference proteome</keyword>
<dbReference type="GO" id="GO:0070991">
    <property type="term" value="F:medium-chain fatty acyl-CoA dehydrogenase activity"/>
    <property type="evidence" value="ECO:0007669"/>
    <property type="project" value="TreeGrafter"/>
</dbReference>
<evidence type="ECO:0000313" key="10">
    <source>
        <dbReference type="Proteomes" id="UP000662200"/>
    </source>
</evidence>
<feature type="domain" description="Acyl-CoA oxidase/dehydrogenase middle" evidence="8">
    <location>
        <begin position="121"/>
        <end position="210"/>
    </location>
</feature>
<evidence type="ECO:0000259" key="7">
    <source>
        <dbReference type="Pfam" id="PF00441"/>
    </source>
</evidence>
<dbReference type="InterPro" id="IPR050741">
    <property type="entry name" value="Acyl-CoA_dehydrogenase"/>
</dbReference>
<dbReference type="Gene3D" id="2.40.110.10">
    <property type="entry name" value="Butyryl-CoA Dehydrogenase, subunit A, domain 2"/>
    <property type="match status" value="1"/>
</dbReference>
<evidence type="ECO:0000256" key="6">
    <source>
        <dbReference type="SAM" id="MobiDB-lite"/>
    </source>
</evidence>
<evidence type="ECO:0000256" key="3">
    <source>
        <dbReference type="ARBA" id="ARBA00022827"/>
    </source>
</evidence>
<dbReference type="SUPFAM" id="SSF56645">
    <property type="entry name" value="Acyl-CoA dehydrogenase NM domain-like"/>
    <property type="match status" value="1"/>
</dbReference>
<comment type="caution">
    <text evidence="9">The sequence shown here is derived from an EMBL/GenBank/DDBJ whole genome shotgun (WGS) entry which is preliminary data.</text>
</comment>
<dbReference type="Pfam" id="PF02770">
    <property type="entry name" value="Acyl-CoA_dh_M"/>
    <property type="match status" value="1"/>
</dbReference>
<feature type="domain" description="Acyl-CoA dehydrogenase/oxidase C-terminal" evidence="7">
    <location>
        <begin position="223"/>
        <end position="348"/>
    </location>
</feature>
<dbReference type="RefSeq" id="WP_229789277.1">
    <property type="nucleotide sequence ID" value="NZ_BMQC01000001.1"/>
</dbReference>
<dbReference type="InterPro" id="IPR006091">
    <property type="entry name" value="Acyl-CoA_Oxase/DH_mid-dom"/>
</dbReference>
<evidence type="ECO:0000313" key="9">
    <source>
        <dbReference type="EMBL" id="GGK15293.1"/>
    </source>
</evidence>
<dbReference type="GO" id="GO:0005737">
    <property type="term" value="C:cytoplasm"/>
    <property type="evidence" value="ECO:0007669"/>
    <property type="project" value="TreeGrafter"/>
</dbReference>
<organism evidence="9 10">
    <name type="scientific">Pilimelia terevasa</name>
    <dbReference type="NCBI Taxonomy" id="53372"/>
    <lineage>
        <taxon>Bacteria</taxon>
        <taxon>Bacillati</taxon>
        <taxon>Actinomycetota</taxon>
        <taxon>Actinomycetes</taxon>
        <taxon>Micromonosporales</taxon>
        <taxon>Micromonosporaceae</taxon>
        <taxon>Pilimelia</taxon>
    </lineage>
</organism>
<protein>
    <recommendedName>
        <fullName evidence="11">Acyl-CoA dehydrogenase</fullName>
    </recommendedName>
</protein>
<dbReference type="Gene3D" id="1.20.140.10">
    <property type="entry name" value="Butyryl-CoA Dehydrogenase, subunit A, domain 3"/>
    <property type="match status" value="1"/>
</dbReference>
<evidence type="ECO:0008006" key="11">
    <source>
        <dbReference type="Google" id="ProtNLM"/>
    </source>
</evidence>
<reference evidence="9" key="2">
    <citation type="submission" date="2020-09" db="EMBL/GenBank/DDBJ databases">
        <authorList>
            <person name="Sun Q."/>
            <person name="Ohkuma M."/>
        </authorList>
    </citation>
    <scope>NUCLEOTIDE SEQUENCE</scope>
    <source>
        <strain evidence="9">JCM 3091</strain>
    </source>
</reference>
<dbReference type="InterPro" id="IPR009100">
    <property type="entry name" value="AcylCoA_DH/oxidase_NM_dom_sf"/>
</dbReference>
<dbReference type="PANTHER" id="PTHR48083:SF2">
    <property type="entry name" value="MEDIUM-CHAIN SPECIFIC ACYL-COA DEHYDROGENASE, MITOCHONDRIAL"/>
    <property type="match status" value="1"/>
</dbReference>
<evidence type="ECO:0000256" key="4">
    <source>
        <dbReference type="ARBA" id="ARBA00023002"/>
    </source>
</evidence>
<comment type="similarity">
    <text evidence="1 5">Belongs to the acyl-CoA dehydrogenase family.</text>
</comment>
<keyword evidence="2 5" id="KW-0285">Flavoprotein</keyword>
<dbReference type="Pfam" id="PF00441">
    <property type="entry name" value="Acyl-CoA_dh_1"/>
    <property type="match status" value="1"/>
</dbReference>
<evidence type="ECO:0000259" key="8">
    <source>
        <dbReference type="Pfam" id="PF02770"/>
    </source>
</evidence>
<evidence type="ECO:0000256" key="2">
    <source>
        <dbReference type="ARBA" id="ARBA00022630"/>
    </source>
</evidence>
<accession>A0A8J3BEC3</accession>
<dbReference type="InterPro" id="IPR036250">
    <property type="entry name" value="AcylCo_DH-like_C"/>
</dbReference>